<accession>D5AWL1</accession>
<dbReference type="PATRIC" id="fig|449216.3.peg.292"/>
<dbReference type="GeneID" id="57569415"/>
<feature type="signal peptide" evidence="1">
    <location>
        <begin position="1"/>
        <end position="24"/>
    </location>
</feature>
<feature type="chain" id="PRO_5003069691" description="VirB7" evidence="1">
    <location>
        <begin position="25"/>
        <end position="59"/>
    </location>
</feature>
<dbReference type="AlphaFoldDB" id="D5AWL1"/>
<evidence type="ECO:0000313" key="2">
    <source>
        <dbReference type="EMBL" id="ADE29800.1"/>
    </source>
</evidence>
<name>D5AWL1_RICPP</name>
<protein>
    <recommendedName>
        <fullName evidence="4">VirB7</fullName>
    </recommendedName>
</protein>
<dbReference type="Proteomes" id="UP000006931">
    <property type="component" value="Chromosome"/>
</dbReference>
<dbReference type="RefSeq" id="WP_010886258.1">
    <property type="nucleotide sequence ID" value="NC_017560.1"/>
</dbReference>
<dbReference type="KEGG" id="rpq:rpr22_CDS282"/>
<dbReference type="Pfam" id="PF10913">
    <property type="entry name" value="DUF2706"/>
    <property type="match status" value="1"/>
</dbReference>
<keyword evidence="1" id="KW-0732">Signal</keyword>
<gene>
    <name evidence="2" type="ordered locus">rpr22_CDS282</name>
</gene>
<organism evidence="2 3">
    <name type="scientific">Rickettsia prowazekii (strain Rp22)</name>
    <dbReference type="NCBI Taxonomy" id="449216"/>
    <lineage>
        <taxon>Bacteria</taxon>
        <taxon>Pseudomonadati</taxon>
        <taxon>Pseudomonadota</taxon>
        <taxon>Alphaproteobacteria</taxon>
        <taxon>Rickettsiales</taxon>
        <taxon>Rickettsiaceae</taxon>
        <taxon>Rickettsieae</taxon>
        <taxon>Rickettsia</taxon>
        <taxon>typhus group</taxon>
    </lineage>
</organism>
<reference evidence="2 3" key="1">
    <citation type="journal article" date="2010" name="Genome Res.">
        <title>Genomic, proteomic, and transcriptomic analysis of virulent and avirulent Rickettsia prowazekii reveals its adaptive mutation capabilities.</title>
        <authorList>
            <person name="Bechah Y."/>
            <person name="El Karkouri K."/>
            <person name="Mediannikov O."/>
            <person name="Leroy Q."/>
            <person name="Pelletier N."/>
            <person name="Robert C."/>
            <person name="Medigue C."/>
            <person name="Mege J.L."/>
            <person name="Raoult D."/>
        </authorList>
    </citation>
    <scope>NUCLEOTIDE SEQUENCE [LARGE SCALE GENOMIC DNA]</scope>
    <source>
        <strain evidence="2 3">Rp22</strain>
    </source>
</reference>
<dbReference type="HOGENOM" id="CLU_209842_0_0_5"/>
<evidence type="ECO:0008006" key="4">
    <source>
        <dbReference type="Google" id="ProtNLM"/>
    </source>
</evidence>
<sequence length="59" mass="6475">MLKSLKFLLVFIILAQLLSCTPSAPYEIKSPCVSVDIDDNSSLSINPCIRRPINAVNIV</sequence>
<proteinExistence type="predicted"/>
<evidence type="ECO:0000256" key="1">
    <source>
        <dbReference type="SAM" id="SignalP"/>
    </source>
</evidence>
<dbReference type="InterPro" id="IPR024444">
    <property type="entry name" value="DUF2706"/>
</dbReference>
<dbReference type="EMBL" id="CP001584">
    <property type="protein sequence ID" value="ADE29800.1"/>
    <property type="molecule type" value="Genomic_DNA"/>
</dbReference>
<evidence type="ECO:0000313" key="3">
    <source>
        <dbReference type="Proteomes" id="UP000006931"/>
    </source>
</evidence>